<reference evidence="1 2" key="1">
    <citation type="journal article" date="2020" name="Phytopathology">
        <title>Genome Sequence Resources of Colletotrichum truncatum, C. plurivorum, C. musicola, and C. sojae: Four Species Pathogenic to Soybean (Glycine max).</title>
        <authorList>
            <person name="Rogerio F."/>
            <person name="Boufleur T.R."/>
            <person name="Ciampi-Guillardi M."/>
            <person name="Sukno S.A."/>
            <person name="Thon M.R."/>
            <person name="Massola Junior N.S."/>
            <person name="Baroncelli R."/>
        </authorList>
    </citation>
    <scope>NUCLEOTIDE SEQUENCE [LARGE SCALE GENOMIC DNA]</scope>
    <source>
        <strain evidence="1 2">CMES1059</strain>
    </source>
</reference>
<proteinExistence type="predicted"/>
<evidence type="ECO:0000313" key="2">
    <source>
        <dbReference type="Proteomes" id="UP000805649"/>
    </source>
</evidence>
<name>A0ACC3ZI66_COLTU</name>
<sequence>MAPTMRPATTGDGPALAAVYLSAFSDNPVAKTCFPPDSPECRQLLSEMFAEEVSDARSHVFVITDPDYKQDPDLVIAWAKWVRPARDGEANVPPPPPQDFWPVQGNPEFANRFFGTLARRHAAIMGDVRHWYLELVVSRKDHQGKGAATPLLRWGCGRAEEEGVPIFLESMPKAKAVYEKYGFQTVDYLEFQVPSGETISQDFMLRKGKNSKDNERILENVRNTC</sequence>
<dbReference type="Proteomes" id="UP000805649">
    <property type="component" value="Unassembled WGS sequence"/>
</dbReference>
<protein>
    <submittedName>
        <fullName evidence="1">GNAT family</fullName>
    </submittedName>
</protein>
<accession>A0ACC3ZI66</accession>
<gene>
    <name evidence="1" type="ORF">CTRU02_201461</name>
</gene>
<comment type="caution">
    <text evidence="1">The sequence shown here is derived from an EMBL/GenBank/DDBJ whole genome shotgun (WGS) entry which is preliminary data.</text>
</comment>
<evidence type="ECO:0000313" key="1">
    <source>
        <dbReference type="EMBL" id="KAL0943573.1"/>
    </source>
</evidence>
<dbReference type="EMBL" id="VUJX02000001">
    <property type="protein sequence ID" value="KAL0943573.1"/>
    <property type="molecule type" value="Genomic_DNA"/>
</dbReference>
<keyword evidence="2" id="KW-1185">Reference proteome</keyword>
<organism evidence="1 2">
    <name type="scientific">Colletotrichum truncatum</name>
    <name type="common">Anthracnose fungus</name>
    <name type="synonym">Colletotrichum capsici</name>
    <dbReference type="NCBI Taxonomy" id="5467"/>
    <lineage>
        <taxon>Eukaryota</taxon>
        <taxon>Fungi</taxon>
        <taxon>Dikarya</taxon>
        <taxon>Ascomycota</taxon>
        <taxon>Pezizomycotina</taxon>
        <taxon>Sordariomycetes</taxon>
        <taxon>Hypocreomycetidae</taxon>
        <taxon>Glomerellales</taxon>
        <taxon>Glomerellaceae</taxon>
        <taxon>Colletotrichum</taxon>
        <taxon>Colletotrichum truncatum species complex</taxon>
    </lineage>
</organism>